<dbReference type="EMBL" id="CAJOBC010060666">
    <property type="protein sequence ID" value="CAF4208653.1"/>
    <property type="molecule type" value="Genomic_DNA"/>
</dbReference>
<dbReference type="AlphaFoldDB" id="A0A815GXY9"/>
<dbReference type="EMBL" id="CAJOBA010006496">
    <property type="protein sequence ID" value="CAF3774415.1"/>
    <property type="molecule type" value="Genomic_DNA"/>
</dbReference>
<dbReference type="Proteomes" id="UP000663829">
    <property type="component" value="Unassembled WGS sequence"/>
</dbReference>
<evidence type="ECO:0000313" key="3">
    <source>
        <dbReference type="EMBL" id="CAF3774415.1"/>
    </source>
</evidence>
<protein>
    <submittedName>
        <fullName evidence="2">Uncharacterized protein</fullName>
    </submittedName>
</protein>
<evidence type="ECO:0000313" key="1">
    <source>
        <dbReference type="EMBL" id="CAF1005251.1"/>
    </source>
</evidence>
<dbReference type="Gene3D" id="3.60.10.10">
    <property type="entry name" value="Endonuclease/exonuclease/phosphatase"/>
    <property type="match status" value="1"/>
</dbReference>
<dbReference type="OrthoDB" id="10027367at2759"/>
<dbReference type="EMBL" id="CAJNOQ010014574">
    <property type="protein sequence ID" value="CAF1344412.1"/>
    <property type="molecule type" value="Genomic_DNA"/>
</dbReference>
<sequence length="129" mass="14647">MFAPSSHSNTNVSKFELLYEYMNSTDPLMIGLVETWLDHSIPKSDVPLPGYKCFRNNRDSPGGGCAFYVKDSVPLIEVARRNDLKSECLFMNVLLPNIGNTLFAVCYRFEEPVRSFLDNLQTTLEDLSE</sequence>
<dbReference type="EMBL" id="CAJNOK010006488">
    <property type="protein sequence ID" value="CAF1005251.1"/>
    <property type="molecule type" value="Genomic_DNA"/>
</dbReference>
<accession>A0A815GXY9</accession>
<evidence type="ECO:0000313" key="4">
    <source>
        <dbReference type="EMBL" id="CAF4208653.1"/>
    </source>
</evidence>
<dbReference type="SUPFAM" id="SSF56219">
    <property type="entry name" value="DNase I-like"/>
    <property type="match status" value="1"/>
</dbReference>
<dbReference type="Proteomes" id="UP000677228">
    <property type="component" value="Unassembled WGS sequence"/>
</dbReference>
<gene>
    <name evidence="2" type="ORF">GPM918_LOCUS30596</name>
    <name evidence="1" type="ORF">OVA965_LOCUS14764</name>
    <name evidence="4" type="ORF">SRO942_LOCUS31212</name>
    <name evidence="3" type="ORF">TMI583_LOCUS14768</name>
</gene>
<dbReference type="InterPro" id="IPR036691">
    <property type="entry name" value="Endo/exonu/phosph_ase_sf"/>
</dbReference>
<comment type="caution">
    <text evidence="2">The sequence shown here is derived from an EMBL/GenBank/DDBJ whole genome shotgun (WGS) entry which is preliminary data.</text>
</comment>
<organism evidence="2 5">
    <name type="scientific">Didymodactylos carnosus</name>
    <dbReference type="NCBI Taxonomy" id="1234261"/>
    <lineage>
        <taxon>Eukaryota</taxon>
        <taxon>Metazoa</taxon>
        <taxon>Spiralia</taxon>
        <taxon>Gnathifera</taxon>
        <taxon>Rotifera</taxon>
        <taxon>Eurotatoria</taxon>
        <taxon>Bdelloidea</taxon>
        <taxon>Philodinida</taxon>
        <taxon>Philodinidae</taxon>
        <taxon>Didymodactylos</taxon>
    </lineage>
</organism>
<reference evidence="2" key="1">
    <citation type="submission" date="2021-02" db="EMBL/GenBank/DDBJ databases">
        <authorList>
            <person name="Nowell W R."/>
        </authorList>
    </citation>
    <scope>NUCLEOTIDE SEQUENCE</scope>
</reference>
<proteinExistence type="predicted"/>
<dbReference type="Proteomes" id="UP000681722">
    <property type="component" value="Unassembled WGS sequence"/>
</dbReference>
<evidence type="ECO:0000313" key="5">
    <source>
        <dbReference type="Proteomes" id="UP000663829"/>
    </source>
</evidence>
<evidence type="ECO:0000313" key="2">
    <source>
        <dbReference type="EMBL" id="CAF1344412.1"/>
    </source>
</evidence>
<name>A0A815GXY9_9BILA</name>
<keyword evidence="5" id="KW-1185">Reference proteome</keyword>
<dbReference type="Proteomes" id="UP000682733">
    <property type="component" value="Unassembled WGS sequence"/>
</dbReference>